<protein>
    <submittedName>
        <fullName evidence="1">Uncharacterized protein</fullName>
    </submittedName>
</protein>
<dbReference type="Proteomes" id="UP000652761">
    <property type="component" value="Unassembled WGS sequence"/>
</dbReference>
<sequence>MFEMLQVLPCVVMVTDGAKPPHLGPTLHQFDACSDASSFSLHSDGACEPTPRRQSFASESRQSYSMTVCSARIWRSFSLAVEEPCYATPLLVGFVELNHATLFDHEKTYSCRPIADEL</sequence>
<proteinExistence type="predicted"/>
<dbReference type="EMBL" id="NMUH01000515">
    <property type="protein sequence ID" value="MQL80593.1"/>
    <property type="molecule type" value="Genomic_DNA"/>
</dbReference>
<evidence type="ECO:0000313" key="2">
    <source>
        <dbReference type="Proteomes" id="UP000652761"/>
    </source>
</evidence>
<evidence type="ECO:0000313" key="1">
    <source>
        <dbReference type="EMBL" id="MQL80593.1"/>
    </source>
</evidence>
<dbReference type="AlphaFoldDB" id="A0A843UHJ9"/>
<name>A0A843UHJ9_COLES</name>
<organism evidence="1 2">
    <name type="scientific">Colocasia esculenta</name>
    <name type="common">Wild taro</name>
    <name type="synonym">Arum esculentum</name>
    <dbReference type="NCBI Taxonomy" id="4460"/>
    <lineage>
        <taxon>Eukaryota</taxon>
        <taxon>Viridiplantae</taxon>
        <taxon>Streptophyta</taxon>
        <taxon>Embryophyta</taxon>
        <taxon>Tracheophyta</taxon>
        <taxon>Spermatophyta</taxon>
        <taxon>Magnoliopsida</taxon>
        <taxon>Liliopsida</taxon>
        <taxon>Araceae</taxon>
        <taxon>Aroideae</taxon>
        <taxon>Colocasieae</taxon>
        <taxon>Colocasia</taxon>
    </lineage>
</organism>
<keyword evidence="2" id="KW-1185">Reference proteome</keyword>
<feature type="non-terminal residue" evidence="1">
    <location>
        <position position="118"/>
    </location>
</feature>
<accession>A0A843UHJ9</accession>
<gene>
    <name evidence="1" type="ORF">Taro_013024</name>
</gene>
<comment type="caution">
    <text evidence="1">The sequence shown here is derived from an EMBL/GenBank/DDBJ whole genome shotgun (WGS) entry which is preliminary data.</text>
</comment>
<reference evidence="1" key="1">
    <citation type="submission" date="2017-07" db="EMBL/GenBank/DDBJ databases">
        <title>Taro Niue Genome Assembly and Annotation.</title>
        <authorList>
            <person name="Atibalentja N."/>
            <person name="Keating K."/>
            <person name="Fields C.J."/>
        </authorList>
    </citation>
    <scope>NUCLEOTIDE SEQUENCE</scope>
    <source>
        <strain evidence="1">Niue_2</strain>
        <tissue evidence="1">Leaf</tissue>
    </source>
</reference>